<reference evidence="2" key="1">
    <citation type="submission" date="2019-11" db="EMBL/GenBank/DDBJ databases">
        <title>Spread of Macrolides and rifampicin resistant Rhodococcus equi in clinical isolates in the USA.</title>
        <authorList>
            <person name="Alvarez-Narvaez S."/>
            <person name="Huber L."/>
            <person name="Cohen N.D."/>
            <person name="Slovis N."/>
            <person name="Greiter M."/>
            <person name="Giguere S."/>
            <person name="Hart K."/>
        </authorList>
    </citation>
    <scope>NUCLEOTIDE SEQUENCE</scope>
    <source>
        <strain evidence="2">Lh_38</strain>
    </source>
</reference>
<dbReference type="InterPro" id="IPR029068">
    <property type="entry name" value="Glyas_Bleomycin-R_OHBP_Dase"/>
</dbReference>
<evidence type="ECO:0000259" key="1">
    <source>
        <dbReference type="PROSITE" id="PS51819"/>
    </source>
</evidence>
<name>A0AAP2F5K4_RHOHA</name>
<feature type="domain" description="VOC" evidence="1">
    <location>
        <begin position="4"/>
        <end position="65"/>
    </location>
</feature>
<dbReference type="PROSITE" id="PS51819">
    <property type="entry name" value="VOC"/>
    <property type="match status" value="1"/>
</dbReference>
<dbReference type="AlphaFoldDB" id="A0AAP2F5K4"/>
<dbReference type="InterPro" id="IPR004360">
    <property type="entry name" value="Glyas_Fos-R_dOase_dom"/>
</dbReference>
<gene>
    <name evidence="2" type="ORF">GS453_18780</name>
</gene>
<evidence type="ECO:0000313" key="2">
    <source>
        <dbReference type="EMBL" id="MBM4628748.1"/>
    </source>
</evidence>
<proteinExistence type="predicted"/>
<dbReference type="SUPFAM" id="SSF54593">
    <property type="entry name" value="Glyoxalase/Bleomycin resistance protein/Dihydroxybiphenyl dioxygenase"/>
    <property type="match status" value="1"/>
</dbReference>
<protein>
    <submittedName>
        <fullName evidence="2">VOC family protein</fullName>
    </submittedName>
</protein>
<feature type="non-terminal residue" evidence="2">
    <location>
        <position position="65"/>
    </location>
</feature>
<evidence type="ECO:0000313" key="3">
    <source>
        <dbReference type="Proteomes" id="UP000738270"/>
    </source>
</evidence>
<sequence>MDQHIHFVTLATPDLDAARAFYCGGLGWEALLDVPGEIIFFQTAPGTVLGLFDAEKFREDIGRPG</sequence>
<dbReference type="Proteomes" id="UP000738270">
    <property type="component" value="Unassembled WGS sequence"/>
</dbReference>
<dbReference type="InterPro" id="IPR037523">
    <property type="entry name" value="VOC_core"/>
</dbReference>
<dbReference type="Pfam" id="PF00903">
    <property type="entry name" value="Glyoxalase"/>
    <property type="match status" value="1"/>
</dbReference>
<dbReference type="Gene3D" id="3.10.180.10">
    <property type="entry name" value="2,3-Dihydroxybiphenyl 1,2-Dioxygenase, domain 1"/>
    <property type="match status" value="1"/>
</dbReference>
<organism evidence="2 3">
    <name type="scientific">Rhodococcus hoagii</name>
    <name type="common">Corynebacterium equii</name>
    <dbReference type="NCBI Taxonomy" id="43767"/>
    <lineage>
        <taxon>Bacteria</taxon>
        <taxon>Bacillati</taxon>
        <taxon>Actinomycetota</taxon>
        <taxon>Actinomycetes</taxon>
        <taxon>Mycobacteriales</taxon>
        <taxon>Nocardiaceae</taxon>
        <taxon>Prescottella</taxon>
    </lineage>
</organism>
<comment type="caution">
    <text evidence="2">The sequence shown here is derived from an EMBL/GenBank/DDBJ whole genome shotgun (WGS) entry which is preliminary data.</text>
</comment>
<accession>A0AAP2F5K4</accession>
<dbReference type="EMBL" id="WUXD01000059">
    <property type="protein sequence ID" value="MBM4628748.1"/>
    <property type="molecule type" value="Genomic_DNA"/>
</dbReference>